<dbReference type="NCBIfam" id="NF006248">
    <property type="entry name" value="PRK08386.1"/>
    <property type="match status" value="1"/>
</dbReference>
<feature type="transmembrane region" description="Helical" evidence="6">
    <location>
        <begin position="12"/>
        <end position="31"/>
    </location>
</feature>
<sequence length="177" mass="18775">MTIGLIGRSAGRLLVPFIFIFGFYIVSHGHLTPGGGFQGGAVIATGVALILVCYYYRECMEKFIPVTSFKLVESAGLMLFICTALAGLVAASGFLFNWLNASGGLFGNPVAYGINPGDLFTAGIIPVLNFAIGIEVFGALSAILMFMFAGLKETTQKEDDAQLTVQNMDMGKKGGRK</sequence>
<dbReference type="GO" id="GO:0005886">
    <property type="term" value="C:plasma membrane"/>
    <property type="evidence" value="ECO:0007669"/>
    <property type="project" value="UniProtKB-SubCell"/>
</dbReference>
<dbReference type="AlphaFoldDB" id="A0A644V5Z3"/>
<proteinExistence type="predicted"/>
<dbReference type="EMBL" id="VSSQ01000226">
    <property type="protein sequence ID" value="MPL86734.1"/>
    <property type="molecule type" value="Genomic_DNA"/>
</dbReference>
<accession>A0A644V5Z3</accession>
<evidence type="ECO:0000313" key="8">
    <source>
        <dbReference type="EMBL" id="MPL86734.1"/>
    </source>
</evidence>
<evidence type="ECO:0000256" key="3">
    <source>
        <dbReference type="ARBA" id="ARBA00022692"/>
    </source>
</evidence>
<dbReference type="InterPro" id="IPR050622">
    <property type="entry name" value="CPA3_antiporter_subunitB"/>
</dbReference>
<dbReference type="InterPro" id="IPR007182">
    <property type="entry name" value="MnhB"/>
</dbReference>
<feature type="domain" description="Na+/H+ antiporter MnhB subunit-related protein" evidence="7">
    <location>
        <begin position="8"/>
        <end position="141"/>
    </location>
</feature>
<keyword evidence="2" id="KW-1003">Cell membrane</keyword>
<dbReference type="Pfam" id="PF04039">
    <property type="entry name" value="MnhB"/>
    <property type="match status" value="1"/>
</dbReference>
<evidence type="ECO:0000256" key="1">
    <source>
        <dbReference type="ARBA" id="ARBA00004651"/>
    </source>
</evidence>
<gene>
    <name evidence="8" type="ORF">SDC9_32720</name>
</gene>
<feature type="transmembrane region" description="Helical" evidence="6">
    <location>
        <begin position="119"/>
        <end position="148"/>
    </location>
</feature>
<name>A0A644V5Z3_9ZZZZ</name>
<protein>
    <recommendedName>
        <fullName evidence="7">Na+/H+ antiporter MnhB subunit-related protein domain-containing protein</fullName>
    </recommendedName>
</protein>
<dbReference type="PANTHER" id="PTHR33932">
    <property type="entry name" value="NA(+)/H(+) ANTIPORTER SUBUNIT B"/>
    <property type="match status" value="1"/>
</dbReference>
<keyword evidence="4 6" id="KW-1133">Transmembrane helix</keyword>
<evidence type="ECO:0000256" key="2">
    <source>
        <dbReference type="ARBA" id="ARBA00022475"/>
    </source>
</evidence>
<evidence type="ECO:0000256" key="4">
    <source>
        <dbReference type="ARBA" id="ARBA00022989"/>
    </source>
</evidence>
<evidence type="ECO:0000256" key="6">
    <source>
        <dbReference type="SAM" id="Phobius"/>
    </source>
</evidence>
<evidence type="ECO:0000256" key="5">
    <source>
        <dbReference type="ARBA" id="ARBA00023136"/>
    </source>
</evidence>
<evidence type="ECO:0000259" key="7">
    <source>
        <dbReference type="Pfam" id="PF04039"/>
    </source>
</evidence>
<organism evidence="8">
    <name type="scientific">bioreactor metagenome</name>
    <dbReference type="NCBI Taxonomy" id="1076179"/>
    <lineage>
        <taxon>unclassified sequences</taxon>
        <taxon>metagenomes</taxon>
        <taxon>ecological metagenomes</taxon>
    </lineage>
</organism>
<feature type="transmembrane region" description="Helical" evidence="6">
    <location>
        <begin position="37"/>
        <end position="56"/>
    </location>
</feature>
<keyword evidence="5 6" id="KW-0472">Membrane</keyword>
<feature type="transmembrane region" description="Helical" evidence="6">
    <location>
        <begin position="77"/>
        <end position="99"/>
    </location>
</feature>
<reference evidence="8" key="1">
    <citation type="submission" date="2019-08" db="EMBL/GenBank/DDBJ databases">
        <authorList>
            <person name="Kucharzyk K."/>
            <person name="Murdoch R.W."/>
            <person name="Higgins S."/>
            <person name="Loffler F."/>
        </authorList>
    </citation>
    <scope>NUCLEOTIDE SEQUENCE</scope>
</reference>
<keyword evidence="3 6" id="KW-0812">Transmembrane</keyword>
<comment type="caution">
    <text evidence="8">The sequence shown here is derived from an EMBL/GenBank/DDBJ whole genome shotgun (WGS) entry which is preliminary data.</text>
</comment>
<dbReference type="PANTHER" id="PTHR33932:SF4">
    <property type="entry name" value="NA(+)_H(+) ANTIPORTER SUBUNIT B"/>
    <property type="match status" value="1"/>
</dbReference>
<comment type="subcellular location">
    <subcellularLocation>
        <location evidence="1">Cell membrane</location>
        <topology evidence="1">Multi-pass membrane protein</topology>
    </subcellularLocation>
</comment>